<proteinExistence type="predicted"/>
<evidence type="ECO:0000256" key="3">
    <source>
        <dbReference type="SAM" id="MobiDB-lite"/>
    </source>
</evidence>
<dbReference type="Proteomes" id="UP000005240">
    <property type="component" value="Unassembled WGS sequence"/>
</dbReference>
<evidence type="ECO:0000256" key="2">
    <source>
        <dbReference type="ARBA" id="ARBA00022840"/>
    </source>
</evidence>
<evidence type="ECO:0000313" key="6">
    <source>
        <dbReference type="Proteomes" id="UP000005240"/>
    </source>
</evidence>
<keyword evidence="6" id="KW-1185">Reference proteome</keyword>
<reference evidence="4" key="1">
    <citation type="submission" date="2009-11" db="EMBL/GenBank/DDBJ databases">
        <authorList>
            <consortium name="The Broad Institute Genome Sequencing Platform"/>
            <person name="Ward D."/>
            <person name="Feldgarden M."/>
            <person name="Earl A."/>
            <person name="Young S.K."/>
            <person name="Zeng Q."/>
            <person name="Koehrsen M."/>
            <person name="Alvarado L."/>
            <person name="Berlin A."/>
            <person name="Bochicchio J."/>
            <person name="Borenstein D."/>
            <person name="Chapman S.B."/>
            <person name="Chen Z."/>
            <person name="Engels R."/>
            <person name="Freedman E."/>
            <person name="Gellesch M."/>
            <person name="Goldberg J."/>
            <person name="Griggs A."/>
            <person name="Gujja S."/>
            <person name="Heilman E."/>
            <person name="Heiman D."/>
            <person name="Hepburn T."/>
            <person name="Howarth C."/>
            <person name="Jen D."/>
            <person name="Larson L."/>
            <person name="Lewis B."/>
            <person name="Mehta T."/>
            <person name="Park D."/>
            <person name="Pearson M."/>
            <person name="Roberts A."/>
            <person name="Saif S."/>
            <person name="Shea T."/>
            <person name="Shenoy N."/>
            <person name="Sisk P."/>
            <person name="Stolte C."/>
            <person name="Sykes S."/>
            <person name="Thomson T."/>
            <person name="Walk T."/>
            <person name="White J."/>
            <person name="Yandava C."/>
            <person name="Izard J."/>
            <person name="Baranova O.V."/>
            <person name="Blanton J.M."/>
            <person name="Tanner A.C."/>
            <person name="Dewhirst F.E."/>
            <person name="Haas B."/>
            <person name="Nusbaum C."/>
            <person name="Birren B."/>
        </authorList>
    </citation>
    <scope>NUCLEOTIDE SEQUENCE [LARGE SCALE GENOMIC DNA]</scope>
    <source>
        <strain evidence="4">1-1 BBBD Race 1</strain>
    </source>
</reference>
<protein>
    <submittedName>
        <fullName evidence="4 5">Uncharacterized protein</fullName>
    </submittedName>
</protein>
<dbReference type="AlphaFoldDB" id="A0A180G2D8"/>
<sequence length="433" mass="47857">MPQFRKYRSQHHSDIPNAEMDRLIGSLESGLALILAEQQTLSALVNAIKPIEQSLSRMLSLLDSTAFCPSKTTDNQLCDISKRIIQHQKHCGSAIEEASTSITQLTDRRQGHDPTDITHILREMVVTIAKNESLVKDVAKFSGTSLTLLKPNEAEALRSMNANMQGITNRLKLLALDFPDFDFILSPLARQLSHYQTTIPNLVCSDGCSSKKAWTILKKFTDSILVVIQDLAKTKEPQLGLLKSKKAPGLLRKTYAEFASFSAECHFEEILGNLSNFNAALSLTSNSPEIYLLHNMAASFLQQYLHLISNHLLDYIRWHRSNLHLVHTIISIGANIAEQGFCKPDFSEEDDSAGKDGPSTDGTGLGGGQGAKDVSEEIEDEEQLEVLQGEAEEETREADQDATNKDKAVETQQDFDASLEDVENADEGNSKSN</sequence>
<feature type="compositionally biased region" description="Basic and acidic residues" evidence="3">
    <location>
        <begin position="397"/>
        <end position="409"/>
    </location>
</feature>
<keyword evidence="2" id="KW-0067">ATP-binding</keyword>
<dbReference type="STRING" id="630390.A0A180G2D8"/>
<dbReference type="EMBL" id="ADAS02000968">
    <property type="protein sequence ID" value="OAV86599.1"/>
    <property type="molecule type" value="Genomic_DNA"/>
</dbReference>
<dbReference type="GO" id="GO:0005524">
    <property type="term" value="F:ATP binding"/>
    <property type="evidence" value="ECO:0007669"/>
    <property type="project" value="UniProtKB-KW"/>
</dbReference>
<feature type="compositionally biased region" description="Acidic residues" evidence="3">
    <location>
        <begin position="417"/>
        <end position="426"/>
    </location>
</feature>
<name>A0A180G2D8_PUCT1</name>
<gene>
    <name evidence="4" type="ORF">PTTG_29814</name>
</gene>
<dbReference type="EnsemblFungi" id="PTTG_29814-t43_1">
    <property type="protein sequence ID" value="PTTG_29814-t43_1-p1"/>
    <property type="gene ID" value="PTTG_29814"/>
</dbReference>
<feature type="region of interest" description="Disordered" evidence="3">
    <location>
        <begin position="343"/>
        <end position="433"/>
    </location>
</feature>
<evidence type="ECO:0000313" key="5">
    <source>
        <dbReference type="EnsemblFungi" id="PTTG_29814-t43_1-p1"/>
    </source>
</evidence>
<dbReference type="GO" id="GO:0000055">
    <property type="term" value="P:ribosomal large subunit export from nucleus"/>
    <property type="evidence" value="ECO:0007669"/>
    <property type="project" value="TreeGrafter"/>
</dbReference>
<reference evidence="5 6" key="3">
    <citation type="journal article" date="2017" name="G3 (Bethesda)">
        <title>Comparative analysis highlights variable genome content of wheat rusts and divergence of the mating loci.</title>
        <authorList>
            <person name="Cuomo C.A."/>
            <person name="Bakkeren G."/>
            <person name="Khalil H.B."/>
            <person name="Panwar V."/>
            <person name="Joly D."/>
            <person name="Linning R."/>
            <person name="Sakthikumar S."/>
            <person name="Song X."/>
            <person name="Adiconis X."/>
            <person name="Fan L."/>
            <person name="Goldberg J.M."/>
            <person name="Levin J.Z."/>
            <person name="Young S."/>
            <person name="Zeng Q."/>
            <person name="Anikster Y."/>
            <person name="Bruce M."/>
            <person name="Wang M."/>
            <person name="Yin C."/>
            <person name="McCallum B."/>
            <person name="Szabo L.J."/>
            <person name="Hulbert S."/>
            <person name="Chen X."/>
            <person name="Fellers J.P."/>
        </authorList>
    </citation>
    <scope>NUCLEOTIDE SEQUENCE</scope>
    <source>
        <strain evidence="5">isolate 1-1 / race 1 (BBBD)</strain>
        <strain evidence="6">Isolate 1-1 / race 1 (BBBD)</strain>
    </source>
</reference>
<accession>A0A180G2D8</accession>
<dbReference type="VEuPathDB" id="FungiDB:PTTG_29814"/>
<dbReference type="GO" id="GO:0005634">
    <property type="term" value="C:nucleus"/>
    <property type="evidence" value="ECO:0007669"/>
    <property type="project" value="TreeGrafter"/>
</dbReference>
<dbReference type="GO" id="GO:0030687">
    <property type="term" value="C:preribosome, large subunit precursor"/>
    <property type="evidence" value="ECO:0007669"/>
    <property type="project" value="TreeGrafter"/>
</dbReference>
<organism evidence="4">
    <name type="scientific">Puccinia triticina (isolate 1-1 / race 1 (BBBD))</name>
    <name type="common">Brown leaf rust fungus</name>
    <dbReference type="NCBI Taxonomy" id="630390"/>
    <lineage>
        <taxon>Eukaryota</taxon>
        <taxon>Fungi</taxon>
        <taxon>Dikarya</taxon>
        <taxon>Basidiomycota</taxon>
        <taxon>Pucciniomycotina</taxon>
        <taxon>Pucciniomycetes</taxon>
        <taxon>Pucciniales</taxon>
        <taxon>Pucciniaceae</taxon>
        <taxon>Puccinia</taxon>
    </lineage>
</organism>
<evidence type="ECO:0000313" key="4">
    <source>
        <dbReference type="EMBL" id="OAV86599.1"/>
    </source>
</evidence>
<dbReference type="GO" id="GO:0000027">
    <property type="term" value="P:ribosomal large subunit assembly"/>
    <property type="evidence" value="ECO:0007669"/>
    <property type="project" value="TreeGrafter"/>
</dbReference>
<dbReference type="PANTHER" id="PTHR48103:SF2">
    <property type="entry name" value="MIDASIN"/>
    <property type="match status" value="1"/>
</dbReference>
<reference evidence="5" key="4">
    <citation type="submission" date="2025-05" db="UniProtKB">
        <authorList>
            <consortium name="EnsemblFungi"/>
        </authorList>
    </citation>
    <scope>IDENTIFICATION</scope>
    <source>
        <strain evidence="5">isolate 1-1 / race 1 (BBBD)</strain>
    </source>
</reference>
<feature type="compositionally biased region" description="Acidic residues" evidence="3">
    <location>
        <begin position="376"/>
        <end position="396"/>
    </location>
</feature>
<evidence type="ECO:0000256" key="1">
    <source>
        <dbReference type="ARBA" id="ARBA00022741"/>
    </source>
</evidence>
<reference evidence="4" key="2">
    <citation type="submission" date="2016-05" db="EMBL/GenBank/DDBJ databases">
        <title>Comparative analysis highlights variable genome content of wheat rusts and divergence of the mating loci.</title>
        <authorList>
            <person name="Cuomo C.A."/>
            <person name="Bakkeren G."/>
            <person name="Szabo L."/>
            <person name="Khalil H."/>
            <person name="Joly D."/>
            <person name="Goldberg J."/>
            <person name="Young S."/>
            <person name="Zeng Q."/>
            <person name="Fellers J."/>
        </authorList>
    </citation>
    <scope>NUCLEOTIDE SEQUENCE [LARGE SCALE GENOMIC DNA]</scope>
    <source>
        <strain evidence="4">1-1 BBBD Race 1</strain>
    </source>
</reference>
<keyword evidence="1" id="KW-0547">Nucleotide-binding</keyword>
<dbReference type="PANTHER" id="PTHR48103">
    <property type="entry name" value="MIDASIN-RELATED"/>
    <property type="match status" value="1"/>
</dbReference>